<protein>
    <submittedName>
        <fullName evidence="1">Glycoside hydrolase family 16 protein</fullName>
    </submittedName>
</protein>
<evidence type="ECO:0000313" key="1">
    <source>
        <dbReference type="EMBL" id="QPJ86364.1"/>
    </source>
</evidence>
<dbReference type="EMBL" id="CP051754">
    <property type="protein sequence ID" value="QPJ86364.1"/>
    <property type="molecule type" value="Genomic_DNA"/>
</dbReference>
<accession>A0ACD1BFS4</accession>
<dbReference type="Proteomes" id="UP000594603">
    <property type="component" value="Chromosome"/>
</dbReference>
<evidence type="ECO:0000313" key="2">
    <source>
        <dbReference type="Proteomes" id="UP000594603"/>
    </source>
</evidence>
<keyword evidence="1" id="KW-0378">Hydrolase</keyword>
<sequence>MLKLKHYLKKLKTFKFTNFFNYLKVIKQRYLNKIKISENSYLLKYLRILRKHWEKVCICILILVLIIAVYFSLSYNFTLNKYNSYIKNTQASQNISVTTLGNGSMVPIYSDLKKQDYTSFIYGFNLNDKTNTYKNGEYITINMNLSSNNDLDGKIINIYSYNTTTKTFECLGEAKVYNNTLTFKVNSLGEHFITLGNAPTYDVNCGRLVYDEEFNSASSVSNQWNYDIGNNDAWGNKEEEYYTDNIENSNIVNGTLNITALKQNLNGYNYTSARLVSKNSYLYGKIEVCAKLPKGKGTWPAIWMLPENNTYGNWPDSGEIDIMEATQKTPNYVHGSLQMNAYNFKTGDQKTASIKVSDLYSKYHVYGVLWTPNKIELSIDGHVYLTYDRNIYNTGSDSWKTWPYNQPFKLILNIAIGGTYGGTIDNNAFPQTMSIKYIKVYNLNLNDYNLNTITS</sequence>
<name>A0ACD1BFS4_9CLOT</name>
<gene>
    <name evidence="1" type="ORF">HH195_10840</name>
</gene>
<proteinExistence type="predicted"/>
<reference evidence="1" key="1">
    <citation type="submission" date="2020-04" db="EMBL/GenBank/DDBJ databases">
        <title>A novel bacterium ('Candidatus Sarcina troglodytae' sp. nov.) linked to a protracted, uniformly lethal epizootic among sanctuary western chimpanzees (Pan troglodytes verus) in Sierra Leone.</title>
        <authorList>
            <person name="Owens L.A."/>
            <person name="Colitti B."/>
            <person name="Hirji I."/>
            <person name="Pizaro A."/>
            <person name="Jaffe J.E."/>
            <person name="Moittie S."/>
            <person name="Bishop-Lilly K.A."/>
            <person name="Estrella L.A."/>
            <person name="Voegtly L.J."/>
            <person name="Kuhn J.H."/>
            <person name="Suen G."/>
            <person name="Deblois C.L."/>
            <person name="Dunn C."/>
            <person name="Juan-Salles C."/>
            <person name="Goldberg T.L."/>
        </authorList>
    </citation>
    <scope>NUCLEOTIDE SEQUENCE</scope>
    <source>
        <strain evidence="1">JB2</strain>
    </source>
</reference>
<keyword evidence="2" id="KW-1185">Reference proteome</keyword>
<organism evidence="1 2">
    <name type="scientific">Candidatus Sarcina troglodytae</name>
    <dbReference type="NCBI Taxonomy" id="2726954"/>
    <lineage>
        <taxon>Bacteria</taxon>
        <taxon>Bacillati</taxon>
        <taxon>Bacillota</taxon>
        <taxon>Clostridia</taxon>
        <taxon>Eubacteriales</taxon>
        <taxon>Clostridiaceae</taxon>
        <taxon>Sarcina</taxon>
    </lineage>
</organism>